<feature type="compositionally biased region" description="Acidic residues" evidence="1">
    <location>
        <begin position="118"/>
        <end position="129"/>
    </location>
</feature>
<feature type="compositionally biased region" description="Polar residues" evidence="1">
    <location>
        <begin position="563"/>
        <end position="575"/>
    </location>
</feature>
<organism evidence="3 4">
    <name type="scientific">Ciceribacter sichuanensis</name>
    <dbReference type="NCBI Taxonomy" id="2949647"/>
    <lineage>
        <taxon>Bacteria</taxon>
        <taxon>Pseudomonadati</taxon>
        <taxon>Pseudomonadota</taxon>
        <taxon>Alphaproteobacteria</taxon>
        <taxon>Hyphomicrobiales</taxon>
        <taxon>Rhizobiaceae</taxon>
        <taxon>Ciceribacter</taxon>
    </lineage>
</organism>
<dbReference type="Proteomes" id="UP001155079">
    <property type="component" value="Unassembled WGS sequence"/>
</dbReference>
<gene>
    <name evidence="3" type="ORF">NBH20_07310</name>
</gene>
<evidence type="ECO:0000313" key="3">
    <source>
        <dbReference type="EMBL" id="MCM2400958.1"/>
    </source>
</evidence>
<dbReference type="RefSeq" id="WP_250944505.1">
    <property type="nucleotide sequence ID" value="NZ_JAMQAY010000002.1"/>
</dbReference>
<evidence type="ECO:0000256" key="2">
    <source>
        <dbReference type="SAM" id="Phobius"/>
    </source>
</evidence>
<comment type="caution">
    <text evidence="3">The sequence shown here is derived from an EMBL/GenBank/DDBJ whole genome shotgun (WGS) entry which is preliminary data.</text>
</comment>
<evidence type="ECO:0000313" key="4">
    <source>
        <dbReference type="Proteomes" id="UP001155079"/>
    </source>
</evidence>
<feature type="compositionally biased region" description="Low complexity" evidence="1">
    <location>
        <begin position="582"/>
        <end position="602"/>
    </location>
</feature>
<feature type="region of interest" description="Disordered" evidence="1">
    <location>
        <begin position="490"/>
        <end position="522"/>
    </location>
</feature>
<name>A0ABT0V5R1_9HYPH</name>
<accession>A0ABT0V5R1</accession>
<keyword evidence="2" id="KW-0812">Transmembrane</keyword>
<feature type="compositionally biased region" description="Low complexity" evidence="1">
    <location>
        <begin position="548"/>
        <end position="558"/>
    </location>
</feature>
<feature type="region of interest" description="Disordered" evidence="1">
    <location>
        <begin position="398"/>
        <end position="421"/>
    </location>
</feature>
<protein>
    <recommendedName>
        <fullName evidence="5">Transcriptional regulator</fullName>
    </recommendedName>
</protein>
<reference evidence="3 4" key="1">
    <citation type="submission" date="2022-06" db="EMBL/GenBank/DDBJ databases">
        <authorList>
            <person name="Sun Q."/>
        </authorList>
    </citation>
    <scope>NUCLEOTIDE SEQUENCE [LARGE SCALE GENOMIC DNA]</scope>
    <source>
        <strain evidence="3 4">S153</strain>
    </source>
</reference>
<dbReference type="EMBL" id="JAMQAY010000002">
    <property type="protein sequence ID" value="MCM2400958.1"/>
    <property type="molecule type" value="Genomic_DNA"/>
</dbReference>
<feature type="compositionally biased region" description="Basic and acidic residues" evidence="1">
    <location>
        <begin position="130"/>
        <end position="142"/>
    </location>
</feature>
<sequence>MADFIAVIRRAVDGLSNNTPEMRAKVYDKARSAVLRQLENMSPRPPEEMLRRQLDKLETAINEVEAEHAEALPEVEELPEEVSVTASWEDHVPGVSEPAPVSAHKAEEEPEPVHEPEQSYEPEPEPEPEEAAHPEYEDEHHAAPTASATAHVEWAEEPVEASAPETYREHEEEYVEPARAAPAVEYEEVEDPWQDAEPETPVYQLPASPEPEAVAPVAPAVESVPVEAPHAEEVFPTWEEEPVHRYEEERVEPVQPAARQAAPMTDEAEEWLSPARSDFTVKPAPASEPVAYEPWDFPEDTPVHSVPVEDIAPVVRPEGGTPTAPEQRRDLDFGGFAPAAPVARAEPAATEVPDLLEWNVDEYRSPAAPAQTAAAAAAAPKQTDDFSDWFADVGDLKSKEPQPAAAGGDGGRPAAPVAPVAASDEEVDAFLESAQQSAYRKETKPRRNFAPIVLGALGVLLLAGGGFAAWTYRTSMTEFISGLTGSEPPFVAGQPATTDGQAELPATETPPVTDGTATKPATLPEEGAVEGQKFTQRLMADGSEVDQGAGTAAAAGADAEGKSVSQQNVASTVEPTDQPPVGTNAGTPVAPATTTPPAAAGAGTAAGEKAFLYEEKLGQTTPVAVAGTVAWTAVRETGDDGKPNPEIQGKITIPERGMTALLTIKRNTDNSLPASHIIEVVFSIPPDFEGGAVDNLQRIAMKRTEQDRGDQLVAVSAQVTEDTYLVALNDFEDVIKKNLELLSTRSWIDMPITYRNGRRALLTLDKGAAGTAVFDAVLKEWGALGSAGN</sequence>
<proteinExistence type="predicted"/>
<feature type="region of interest" description="Disordered" evidence="1">
    <location>
        <begin position="90"/>
        <end position="177"/>
    </location>
</feature>
<evidence type="ECO:0000256" key="1">
    <source>
        <dbReference type="SAM" id="MobiDB-lite"/>
    </source>
</evidence>
<feature type="region of interest" description="Disordered" evidence="1">
    <location>
        <begin position="544"/>
        <end position="602"/>
    </location>
</feature>
<evidence type="ECO:0008006" key="5">
    <source>
        <dbReference type="Google" id="ProtNLM"/>
    </source>
</evidence>
<keyword evidence="2" id="KW-0472">Membrane</keyword>
<keyword evidence="4" id="KW-1185">Reference proteome</keyword>
<feature type="transmembrane region" description="Helical" evidence="2">
    <location>
        <begin position="449"/>
        <end position="472"/>
    </location>
</feature>
<feature type="compositionally biased region" description="Basic and acidic residues" evidence="1">
    <location>
        <begin position="104"/>
        <end position="117"/>
    </location>
</feature>
<keyword evidence="2" id="KW-1133">Transmembrane helix</keyword>
<feature type="compositionally biased region" description="Low complexity" evidence="1">
    <location>
        <begin position="401"/>
        <end position="421"/>
    </location>
</feature>